<reference evidence="2" key="1">
    <citation type="submission" date="2021-09" db="EMBL/GenBank/DDBJ databases">
        <title>First case of bloodstream infection caused by Mixta hanseatica sp. nov., a member of the Erwiniaceae family.</title>
        <authorList>
            <person name="Both A."/>
            <person name="Huang J."/>
            <person name="Wenzel P."/>
            <person name="Aepfelbacher M."/>
            <person name="Rohde H."/>
            <person name="Christner M."/>
            <person name="Hentschke M."/>
        </authorList>
    </citation>
    <scope>NUCLEOTIDE SEQUENCE</scope>
    <source>
        <strain evidence="2">X22927</strain>
    </source>
</reference>
<name>A0ABY4RCH9_9GAMM</name>
<feature type="region of interest" description="Disordered" evidence="1">
    <location>
        <begin position="75"/>
        <end position="109"/>
    </location>
</feature>
<proteinExistence type="predicted"/>
<accession>A0ABY4RCH9</accession>
<keyword evidence="3" id="KW-1185">Reference proteome</keyword>
<dbReference type="EMBL" id="CP082904">
    <property type="protein sequence ID" value="UQY44410.1"/>
    <property type="molecule type" value="Genomic_DNA"/>
</dbReference>
<dbReference type="Proteomes" id="UP001056635">
    <property type="component" value="Chromosome"/>
</dbReference>
<sequence>MKEQRLAFSLQERTEIERVAGKIVAQAGPEFSGYIQLAWFDEVGSPDVRRLRQQLMRSGISAQQIMLIQESGAVPQPDTGLQVRIKQPAHQPDTGPQVDRQSSASGSSPCRYATQNYRFNLYDEQGCALYSMLNSSLIHFHRNSD</sequence>
<organism evidence="2 3">
    <name type="scientific">Mixta hanseatica</name>
    <dbReference type="NCBI Taxonomy" id="2872648"/>
    <lineage>
        <taxon>Bacteria</taxon>
        <taxon>Pseudomonadati</taxon>
        <taxon>Pseudomonadota</taxon>
        <taxon>Gammaproteobacteria</taxon>
        <taxon>Enterobacterales</taxon>
        <taxon>Erwiniaceae</taxon>
        <taxon>Mixta</taxon>
    </lineage>
</organism>
<evidence type="ECO:0000256" key="1">
    <source>
        <dbReference type="SAM" id="MobiDB-lite"/>
    </source>
</evidence>
<feature type="compositionally biased region" description="Polar residues" evidence="1">
    <location>
        <begin position="99"/>
        <end position="109"/>
    </location>
</feature>
<evidence type="ECO:0000313" key="2">
    <source>
        <dbReference type="EMBL" id="UQY44410.1"/>
    </source>
</evidence>
<dbReference type="RefSeq" id="WP_249893037.1">
    <property type="nucleotide sequence ID" value="NZ_CP082904.1"/>
</dbReference>
<evidence type="ECO:0000313" key="3">
    <source>
        <dbReference type="Proteomes" id="UP001056635"/>
    </source>
</evidence>
<protein>
    <submittedName>
        <fullName evidence="2">Uncharacterized protein</fullName>
    </submittedName>
</protein>
<gene>
    <name evidence="2" type="ORF">K6958_01480</name>
</gene>